<dbReference type="PATRIC" id="fig|35746.4.peg.628"/>
<dbReference type="Pfam" id="PF08350">
    <property type="entry name" value="FilR1_middle"/>
    <property type="match status" value="1"/>
</dbReference>
<gene>
    <name evidence="3" type="ORF">ABY42_02965</name>
</gene>
<sequence>MDEALDDIRYLADSQHRPVVIRMLAEGRCSRAALREATGASSATIGRIVQAFEERGWLVRDGSHYSLTPLGRFVAASFARFHGDMAVARELNELLPYVPLEEIGVSVEQLTDATVTHATQYNPFAVVSRVRELERISETARSLTDFFPDPCIEGRYRSIVHGTQTFEAVFAPVVFESAMDSAFLDEFEAIVASDRTDIYVYDGEISHPVMVHDGVGCLVVRNDVDVSIGMIETDDDVFLEWVTDVFETYRADATLLTAEDLAAPLEDVLAEVCG</sequence>
<evidence type="ECO:0000259" key="2">
    <source>
        <dbReference type="Pfam" id="PF25213"/>
    </source>
</evidence>
<dbReference type="GeneID" id="25244888"/>
<dbReference type="AlphaFoldDB" id="A0A0K1IQL7"/>
<evidence type="ECO:0000313" key="4">
    <source>
        <dbReference type="Proteomes" id="UP000066124"/>
    </source>
</evidence>
<organism evidence="3 4">
    <name type="scientific">Haloferax gibbonsii</name>
    <dbReference type="NCBI Taxonomy" id="35746"/>
    <lineage>
        <taxon>Archaea</taxon>
        <taxon>Methanobacteriati</taxon>
        <taxon>Methanobacteriota</taxon>
        <taxon>Stenosarchaea group</taxon>
        <taxon>Halobacteria</taxon>
        <taxon>Halobacteriales</taxon>
        <taxon>Haloferacaceae</taxon>
        <taxon>Haloferax</taxon>
    </lineage>
</organism>
<dbReference type="InterPro" id="IPR013561">
    <property type="entry name" value="FilR1_middle_dom"/>
</dbReference>
<dbReference type="InterPro" id="IPR036390">
    <property type="entry name" value="WH_DNA-bd_sf"/>
</dbReference>
<evidence type="ECO:0000259" key="1">
    <source>
        <dbReference type="Pfam" id="PF08350"/>
    </source>
</evidence>
<reference evidence="4" key="1">
    <citation type="journal article" date="2015" name="J. Biotechnol.">
        <title>Complete genome sequence of Haloferax gibbonsii strain ARA6, a potential producer of polyhydroxyalkanoates and halocins isolated from Araruama, Rio de Janeiro, Brasil.</title>
        <authorList>
            <person name="Pinto L.H."/>
            <person name="D'Alincourt Carvalho-Assef A.P."/>
            <person name="Vieira R.P."/>
            <person name="Clementino M.M."/>
            <person name="Albano R.M."/>
        </authorList>
    </citation>
    <scope>NUCLEOTIDE SEQUENCE [LARGE SCALE GENOMIC DNA]</scope>
    <source>
        <strain evidence="4">ARA6</strain>
    </source>
</reference>
<feature type="domain" description="HVO-A0261-like N-terminal" evidence="2">
    <location>
        <begin position="6"/>
        <end position="89"/>
    </location>
</feature>
<dbReference type="InterPro" id="IPR036388">
    <property type="entry name" value="WH-like_DNA-bd_sf"/>
</dbReference>
<name>A0A0K1IQL7_HALGI</name>
<dbReference type="EMBL" id="CP011947">
    <property type="protein sequence ID" value="AKU06751.1"/>
    <property type="molecule type" value="Genomic_DNA"/>
</dbReference>
<proteinExistence type="predicted"/>
<accession>A0A0K1IQL7</accession>
<feature type="domain" description="Methanogenesis regulatory protein FilR1 middle" evidence="1">
    <location>
        <begin position="123"/>
        <end position="252"/>
    </location>
</feature>
<evidence type="ECO:0000313" key="3">
    <source>
        <dbReference type="EMBL" id="AKU06751.1"/>
    </source>
</evidence>
<protein>
    <submittedName>
        <fullName evidence="3">Uncharacterized protein</fullName>
    </submittedName>
</protein>
<dbReference type="Proteomes" id="UP000066124">
    <property type="component" value="Chromosome"/>
</dbReference>
<dbReference type="KEGG" id="hgi:ABY42_02965"/>
<dbReference type="RefSeq" id="WP_004973014.1">
    <property type="nucleotide sequence ID" value="NZ_CP011947.1"/>
</dbReference>
<dbReference type="InterPro" id="IPR057527">
    <property type="entry name" value="HVO_A0261-like_N"/>
</dbReference>
<dbReference type="SUPFAM" id="SSF46785">
    <property type="entry name" value="Winged helix' DNA-binding domain"/>
    <property type="match status" value="1"/>
</dbReference>
<dbReference type="Pfam" id="PF25213">
    <property type="entry name" value="HVO_A0261_N"/>
    <property type="match status" value="1"/>
</dbReference>
<dbReference type="Gene3D" id="1.10.10.10">
    <property type="entry name" value="Winged helix-like DNA-binding domain superfamily/Winged helix DNA-binding domain"/>
    <property type="match status" value="1"/>
</dbReference>